<protein>
    <submittedName>
        <fullName evidence="2">NPD002</fullName>
    </submittedName>
</protein>
<dbReference type="AlphaFoldDB" id="Q9UNZ4"/>
<evidence type="ECO:0000313" key="2">
    <source>
        <dbReference type="EMBL" id="AAD44486.1"/>
    </source>
</evidence>
<sequence length="172" mass="19093">MEEQLVLKPGGQHPHQPVWHDGRAVAGQPLHPHWAPQPRPRGSLGQHLLRGSLLAESLQPLSAGQVCSRKPRSSRLRKCPSRSLRSEPISVPTLWTGHAEARGQCPLLPPAPTHGPLLDDCYSFFRRLLGLSQVKPFVPRLHLKGCRLAWESLFQVLTCRQCSLTGPSQLLN</sequence>
<accession>Q9UNZ4</accession>
<dbReference type="EMBL" id="AF078854">
    <property type="protein sequence ID" value="AAD44486.1"/>
    <property type="molecule type" value="mRNA"/>
</dbReference>
<name>Q9UNZ4_HUMAN</name>
<proteinExistence type="evidence at transcript level"/>
<evidence type="ECO:0000256" key="1">
    <source>
        <dbReference type="SAM" id="MobiDB-lite"/>
    </source>
</evidence>
<reference evidence="2" key="1">
    <citation type="submission" date="1998-07" db="EMBL/GenBank/DDBJ databases">
        <title>Human NPD002 mRNA, complete cds.</title>
        <authorList>
            <person name="Hu R."/>
            <person name="Peng Y."/>
            <person name="Song H."/>
            <person name="Huang Q."/>
            <person name="Mao Y."/>
            <person name="Zhang Q."/>
            <person name="Mao M."/>
            <person name="Fu G."/>
            <person name="Luo M."/>
            <person name="Chen J."/>
        </authorList>
    </citation>
    <scope>NUCLEOTIDE SEQUENCE</scope>
    <source>
        <tissue evidence="2">Normal pituitary</tissue>
    </source>
</reference>
<organism evidence="2">
    <name type="scientific">Homo sapiens</name>
    <name type="common">Human</name>
    <dbReference type="NCBI Taxonomy" id="9606"/>
    <lineage>
        <taxon>Eukaryota</taxon>
        <taxon>Metazoa</taxon>
        <taxon>Chordata</taxon>
        <taxon>Craniata</taxon>
        <taxon>Vertebrata</taxon>
        <taxon>Euteleostomi</taxon>
        <taxon>Mammalia</taxon>
        <taxon>Eutheria</taxon>
        <taxon>Euarchontoglires</taxon>
        <taxon>Primates</taxon>
        <taxon>Haplorrhini</taxon>
        <taxon>Catarrhini</taxon>
        <taxon>Hominidae</taxon>
        <taxon>Homo</taxon>
    </lineage>
</organism>
<feature type="region of interest" description="Disordered" evidence="1">
    <location>
        <begin position="1"/>
        <end position="42"/>
    </location>
</feature>